<dbReference type="PANTHER" id="PTHR30537:SF74">
    <property type="entry name" value="HTH-TYPE TRANSCRIPTIONAL REGULATOR TRPI"/>
    <property type="match status" value="1"/>
</dbReference>
<feature type="domain" description="HTH lysR-type" evidence="6">
    <location>
        <begin position="5"/>
        <end position="62"/>
    </location>
</feature>
<proteinExistence type="inferred from homology"/>
<dbReference type="SUPFAM" id="SSF53850">
    <property type="entry name" value="Periplasmic binding protein-like II"/>
    <property type="match status" value="1"/>
</dbReference>
<feature type="region of interest" description="Disordered" evidence="5">
    <location>
        <begin position="293"/>
        <end position="317"/>
    </location>
</feature>
<gene>
    <name evidence="7" type="ORF">MZV50_03925</name>
</gene>
<dbReference type="InterPro" id="IPR036388">
    <property type="entry name" value="WH-like_DNA-bd_sf"/>
</dbReference>
<reference evidence="7 8" key="1">
    <citation type="submission" date="2022-04" db="EMBL/GenBank/DDBJ databases">
        <title>Genome sequence of soybean root-associated Caulobacter segnis RL271.</title>
        <authorList>
            <person name="Longley R."/>
            <person name="Bonito G."/>
            <person name="Trigodet F."/>
            <person name="Crosson S."/>
            <person name="Fiebig A."/>
        </authorList>
    </citation>
    <scope>NUCLEOTIDE SEQUENCE [LARGE SCALE GENOMIC DNA]</scope>
    <source>
        <strain evidence="7 8">RL271</strain>
    </source>
</reference>
<keyword evidence="2" id="KW-0805">Transcription regulation</keyword>
<dbReference type="InterPro" id="IPR036390">
    <property type="entry name" value="WH_DNA-bd_sf"/>
</dbReference>
<dbReference type="InterPro" id="IPR058163">
    <property type="entry name" value="LysR-type_TF_proteobact-type"/>
</dbReference>
<dbReference type="EMBL" id="CP096040">
    <property type="protein sequence ID" value="USQ96740.1"/>
    <property type="molecule type" value="Genomic_DNA"/>
</dbReference>
<dbReference type="Pfam" id="PF03466">
    <property type="entry name" value="LysR_substrate"/>
    <property type="match status" value="1"/>
</dbReference>
<sequence>MVRLPPFFALRALEAAARHRSYTRAGEELSVTHGAISQQIRRLEGELGARLFERRGGQMAPTPEALRLAQAIGRHVDGLTAAITAFAAAAERDPLVVSIDSQFASRWLPLRLPALLADPAGANLALRVDDQVADFVTDGVDVGIRYGKGDWPGVEQRLLFMETLAPVCSPAFLSRHRIDVAADLLAAPLIHHPHRPWSLWFSRFDLPTPPPSGMVFDDSLMLLDAAASGLGVALARDTVVAPDLASGRLVRPLDDVAPSECGFWVVWRRETRKSRRIEALADWLALQAAQGARPFDGPRTTRRDVAPSTVSASAGHG</sequence>
<dbReference type="PANTHER" id="PTHR30537">
    <property type="entry name" value="HTH-TYPE TRANSCRIPTIONAL REGULATOR"/>
    <property type="match status" value="1"/>
</dbReference>
<evidence type="ECO:0000256" key="2">
    <source>
        <dbReference type="ARBA" id="ARBA00023015"/>
    </source>
</evidence>
<evidence type="ECO:0000256" key="3">
    <source>
        <dbReference type="ARBA" id="ARBA00023125"/>
    </source>
</evidence>
<evidence type="ECO:0000313" key="8">
    <source>
        <dbReference type="Proteomes" id="UP001057520"/>
    </source>
</evidence>
<keyword evidence="3" id="KW-0238">DNA-binding</keyword>
<evidence type="ECO:0000256" key="5">
    <source>
        <dbReference type="SAM" id="MobiDB-lite"/>
    </source>
</evidence>
<evidence type="ECO:0000256" key="1">
    <source>
        <dbReference type="ARBA" id="ARBA00009437"/>
    </source>
</evidence>
<keyword evidence="4" id="KW-0804">Transcription</keyword>
<dbReference type="InterPro" id="IPR005119">
    <property type="entry name" value="LysR_subst-bd"/>
</dbReference>
<keyword evidence="8" id="KW-1185">Reference proteome</keyword>
<dbReference type="SUPFAM" id="SSF46785">
    <property type="entry name" value="Winged helix' DNA-binding domain"/>
    <property type="match status" value="1"/>
</dbReference>
<dbReference type="Pfam" id="PF00126">
    <property type="entry name" value="HTH_1"/>
    <property type="match status" value="1"/>
</dbReference>
<feature type="compositionally biased region" description="Polar residues" evidence="5">
    <location>
        <begin position="308"/>
        <end position="317"/>
    </location>
</feature>
<accession>A0ABY4ZVL8</accession>
<organism evidence="7 8">
    <name type="scientific">Caulobacter segnis</name>
    <dbReference type="NCBI Taxonomy" id="88688"/>
    <lineage>
        <taxon>Bacteria</taxon>
        <taxon>Pseudomonadati</taxon>
        <taxon>Pseudomonadota</taxon>
        <taxon>Alphaproteobacteria</taxon>
        <taxon>Caulobacterales</taxon>
        <taxon>Caulobacteraceae</taxon>
        <taxon>Caulobacter</taxon>
    </lineage>
</organism>
<dbReference type="Gene3D" id="3.40.190.10">
    <property type="entry name" value="Periplasmic binding protein-like II"/>
    <property type="match status" value="2"/>
</dbReference>
<name>A0ABY4ZVL8_9CAUL</name>
<dbReference type="InterPro" id="IPR000847">
    <property type="entry name" value="LysR_HTH_N"/>
</dbReference>
<dbReference type="Gene3D" id="1.10.10.10">
    <property type="entry name" value="Winged helix-like DNA-binding domain superfamily/Winged helix DNA-binding domain"/>
    <property type="match status" value="1"/>
</dbReference>
<dbReference type="PROSITE" id="PS50931">
    <property type="entry name" value="HTH_LYSR"/>
    <property type="match status" value="1"/>
</dbReference>
<protein>
    <submittedName>
        <fullName evidence="7">LysR substrate-binding domain-containing protein</fullName>
    </submittedName>
</protein>
<comment type="similarity">
    <text evidence="1">Belongs to the LysR transcriptional regulatory family.</text>
</comment>
<evidence type="ECO:0000259" key="6">
    <source>
        <dbReference type="PROSITE" id="PS50931"/>
    </source>
</evidence>
<dbReference type="PRINTS" id="PR00039">
    <property type="entry name" value="HTHLYSR"/>
</dbReference>
<dbReference type="Proteomes" id="UP001057520">
    <property type="component" value="Chromosome"/>
</dbReference>
<evidence type="ECO:0000256" key="4">
    <source>
        <dbReference type="ARBA" id="ARBA00023163"/>
    </source>
</evidence>
<dbReference type="CDD" id="cd08432">
    <property type="entry name" value="PBP2_GcdR_TrpI_HvrB_AmpR_like"/>
    <property type="match status" value="1"/>
</dbReference>
<evidence type="ECO:0000313" key="7">
    <source>
        <dbReference type="EMBL" id="USQ96740.1"/>
    </source>
</evidence>